<comment type="similarity">
    <text evidence="9">Belongs to the methyltransferase superfamily. METTL18 family.</text>
</comment>
<keyword evidence="8" id="KW-0539">Nucleus</keyword>
<name>A0AAN8RCY4_9PEZI</name>
<proteinExistence type="inferred from homology"/>
<evidence type="ECO:0000256" key="5">
    <source>
        <dbReference type="ARBA" id="ARBA00022603"/>
    </source>
</evidence>
<dbReference type="EMBL" id="JAVHNR010000005">
    <property type="protein sequence ID" value="KAK6342838.1"/>
    <property type="molecule type" value="Genomic_DNA"/>
</dbReference>
<keyword evidence="7" id="KW-0949">S-adenosyl-L-methionine</keyword>
<sequence length="357" mass="38939">MSFKFNFDIDADGEDVETDGVETTPGVPVEQTPSNSSTSRVSAQLHSLDELISKLPPHIAFSPLVIPSTSTKSITIPRRELFDVKMQLMTEDNNPSTNPNQSFSAAFTDEDIRTNTYEGGLKSWECSSDLVKQLATDSEAWTNSPHRILELGCGTALPSCYILQTLLATPSDHPVHLTLADYNIDVLRLVTLPNLILAYLHATNGLPTTDPSVTEGPEETPEIELTPTLISDFLSALQSHKITISFLSGSWSPAMISLIHGGLDYPSTADETTYSLLLASETIYSPSSIPDFVDMIEHTLANTGKGYIAAKDIYFGVGGSVKDFVDIVEKKSWKWEILREEKRGVGVSRVVGVVSKS</sequence>
<keyword evidence="5" id="KW-0489">Methyltransferase</keyword>
<feature type="region of interest" description="Disordered" evidence="10">
    <location>
        <begin position="14"/>
        <end position="38"/>
    </location>
</feature>
<comment type="caution">
    <text evidence="11">The sequence shown here is derived from an EMBL/GenBank/DDBJ whole genome shotgun (WGS) entry which is preliminary data.</text>
</comment>
<keyword evidence="6" id="KW-0808">Transferase</keyword>
<keyword evidence="12" id="KW-1185">Reference proteome</keyword>
<dbReference type="GO" id="GO:0018064">
    <property type="term" value="F:protein-L-histidine N-tele-methyltransferase activity"/>
    <property type="evidence" value="ECO:0007669"/>
    <property type="project" value="UniProtKB-EC"/>
</dbReference>
<dbReference type="InterPro" id="IPR029063">
    <property type="entry name" value="SAM-dependent_MTases_sf"/>
</dbReference>
<evidence type="ECO:0000256" key="9">
    <source>
        <dbReference type="ARBA" id="ARBA00038126"/>
    </source>
</evidence>
<organism evidence="11 12">
    <name type="scientific">Orbilia javanica</name>
    <dbReference type="NCBI Taxonomy" id="47235"/>
    <lineage>
        <taxon>Eukaryota</taxon>
        <taxon>Fungi</taxon>
        <taxon>Dikarya</taxon>
        <taxon>Ascomycota</taxon>
        <taxon>Pezizomycotina</taxon>
        <taxon>Orbiliomycetes</taxon>
        <taxon>Orbiliales</taxon>
        <taxon>Orbiliaceae</taxon>
        <taxon>Orbilia</taxon>
    </lineage>
</organism>
<dbReference type="AlphaFoldDB" id="A0AAN8RCY4"/>
<dbReference type="Gene3D" id="3.40.50.150">
    <property type="entry name" value="Vaccinia Virus protein VP39"/>
    <property type="match status" value="1"/>
</dbReference>
<keyword evidence="4" id="KW-0963">Cytoplasm</keyword>
<dbReference type="EC" id="2.1.1.85" evidence="3"/>
<evidence type="ECO:0000313" key="12">
    <source>
        <dbReference type="Proteomes" id="UP001313282"/>
    </source>
</evidence>
<evidence type="ECO:0000256" key="8">
    <source>
        <dbReference type="ARBA" id="ARBA00023242"/>
    </source>
</evidence>
<comment type="subcellular location">
    <subcellularLocation>
        <location evidence="2">Cytoplasm</location>
    </subcellularLocation>
    <subcellularLocation>
        <location evidence="1">Nucleus</location>
    </subcellularLocation>
</comment>
<dbReference type="GO" id="GO:0005634">
    <property type="term" value="C:nucleus"/>
    <property type="evidence" value="ECO:0007669"/>
    <property type="project" value="UniProtKB-SubCell"/>
</dbReference>
<evidence type="ECO:0000256" key="2">
    <source>
        <dbReference type="ARBA" id="ARBA00004496"/>
    </source>
</evidence>
<evidence type="ECO:0000256" key="10">
    <source>
        <dbReference type="SAM" id="MobiDB-lite"/>
    </source>
</evidence>
<evidence type="ECO:0000256" key="1">
    <source>
        <dbReference type="ARBA" id="ARBA00004123"/>
    </source>
</evidence>
<gene>
    <name evidence="11" type="ORF">TWF718_008221</name>
</gene>
<evidence type="ECO:0000256" key="4">
    <source>
        <dbReference type="ARBA" id="ARBA00022490"/>
    </source>
</evidence>
<evidence type="ECO:0000256" key="6">
    <source>
        <dbReference type="ARBA" id="ARBA00022679"/>
    </source>
</evidence>
<evidence type="ECO:0000256" key="7">
    <source>
        <dbReference type="ARBA" id="ARBA00022691"/>
    </source>
</evidence>
<reference evidence="11 12" key="1">
    <citation type="submission" date="2019-10" db="EMBL/GenBank/DDBJ databases">
        <authorList>
            <person name="Palmer J.M."/>
        </authorList>
    </citation>
    <scope>NUCLEOTIDE SEQUENCE [LARGE SCALE GENOMIC DNA]</scope>
    <source>
        <strain evidence="11 12">TWF718</strain>
    </source>
</reference>
<dbReference type="PANTHER" id="PTHR14614:SF39">
    <property type="entry name" value="HISTIDINE PROTEIN METHYLTRANSFERASE 1 HOMOLOG"/>
    <property type="match status" value="1"/>
</dbReference>
<protein>
    <recommendedName>
        <fullName evidence="3">protein-histidine N-methyltransferase</fullName>
        <ecNumber evidence="3">2.1.1.85</ecNumber>
    </recommendedName>
</protein>
<dbReference type="PANTHER" id="PTHR14614">
    <property type="entry name" value="HEPATOCELLULAR CARCINOMA-ASSOCIATED ANTIGEN"/>
    <property type="match status" value="1"/>
</dbReference>
<dbReference type="GO" id="GO:0032259">
    <property type="term" value="P:methylation"/>
    <property type="evidence" value="ECO:0007669"/>
    <property type="project" value="UniProtKB-KW"/>
</dbReference>
<accession>A0AAN8RCY4</accession>
<dbReference type="Proteomes" id="UP001313282">
    <property type="component" value="Unassembled WGS sequence"/>
</dbReference>
<dbReference type="GO" id="GO:0005737">
    <property type="term" value="C:cytoplasm"/>
    <property type="evidence" value="ECO:0007669"/>
    <property type="project" value="UniProtKB-SubCell"/>
</dbReference>
<evidence type="ECO:0000256" key="3">
    <source>
        <dbReference type="ARBA" id="ARBA00012533"/>
    </source>
</evidence>
<evidence type="ECO:0000313" key="11">
    <source>
        <dbReference type="EMBL" id="KAK6342838.1"/>
    </source>
</evidence>
<dbReference type="InterPro" id="IPR019410">
    <property type="entry name" value="Methyltransf_16"/>
</dbReference>